<gene>
    <name evidence="2" type="ORF">LWI28_007382</name>
</gene>
<dbReference type="PANTHER" id="PTHR47074:SF48">
    <property type="entry name" value="POLYNUCLEOTIDYL TRANSFERASE, RIBONUCLEASE H-LIKE SUPERFAMILY PROTEIN"/>
    <property type="match status" value="1"/>
</dbReference>
<evidence type="ECO:0000313" key="2">
    <source>
        <dbReference type="EMBL" id="KAI9185454.1"/>
    </source>
</evidence>
<evidence type="ECO:0000256" key="1">
    <source>
        <dbReference type="SAM" id="SignalP"/>
    </source>
</evidence>
<comment type="caution">
    <text evidence="2">The sequence shown here is derived from an EMBL/GenBank/DDBJ whole genome shotgun (WGS) entry which is preliminary data.</text>
</comment>
<accession>A0AAD5J481</accession>
<dbReference type="InterPro" id="IPR052929">
    <property type="entry name" value="RNase_H-like_EbsB-rel"/>
</dbReference>
<evidence type="ECO:0000313" key="3">
    <source>
        <dbReference type="Proteomes" id="UP001064489"/>
    </source>
</evidence>
<keyword evidence="1" id="KW-0732">Signal</keyword>
<feature type="signal peptide" evidence="1">
    <location>
        <begin position="1"/>
        <end position="18"/>
    </location>
</feature>
<dbReference type="PANTHER" id="PTHR47074">
    <property type="entry name" value="BNAC02G40300D PROTEIN"/>
    <property type="match status" value="1"/>
</dbReference>
<reference evidence="2" key="2">
    <citation type="submission" date="2023-02" db="EMBL/GenBank/DDBJ databases">
        <authorList>
            <person name="Swenson N.G."/>
            <person name="Wegrzyn J.L."/>
            <person name="Mcevoy S.L."/>
        </authorList>
    </citation>
    <scope>NUCLEOTIDE SEQUENCE</scope>
    <source>
        <strain evidence="2">91603</strain>
        <tissue evidence="2">Leaf</tissue>
    </source>
</reference>
<name>A0AAD5J481_ACENE</name>
<reference evidence="2" key="1">
    <citation type="journal article" date="2022" name="Plant J.">
        <title>Strategies of tolerance reflected in two North American maple genomes.</title>
        <authorList>
            <person name="McEvoy S.L."/>
            <person name="Sezen U.U."/>
            <person name="Trouern-Trend A."/>
            <person name="McMahon S.M."/>
            <person name="Schaberg P.G."/>
            <person name="Yang J."/>
            <person name="Wegrzyn J.L."/>
            <person name="Swenson N.G."/>
        </authorList>
    </citation>
    <scope>NUCLEOTIDE SEQUENCE</scope>
    <source>
        <strain evidence="2">91603</strain>
    </source>
</reference>
<sequence length="208" mass="23265">MILTFCLDIFCWLSLNAPRKELESIAMLVWRIWFNRNLIMHNKQGKESDVLYCWAMDLLAEFQGTRSALSPTPSPPSSANVAWCPPPPGQLKLNTDVAVFQGRDVFGVGAVIRNSEGGVVLALSKLKQGCFSVMCVKLWPFVKAWSWLDNMGWLCVGLRWMPPLLLLAIPRGGNSLDLAHRLASLAVSLWHGSCPGLVRPRFVDEMRL</sequence>
<dbReference type="Proteomes" id="UP001064489">
    <property type="component" value="Chromosome 3"/>
</dbReference>
<keyword evidence="3" id="KW-1185">Reference proteome</keyword>
<feature type="chain" id="PRO_5042016394" description="RNase H type-1 domain-containing protein" evidence="1">
    <location>
        <begin position="19"/>
        <end position="208"/>
    </location>
</feature>
<proteinExistence type="predicted"/>
<evidence type="ECO:0008006" key="4">
    <source>
        <dbReference type="Google" id="ProtNLM"/>
    </source>
</evidence>
<protein>
    <recommendedName>
        <fullName evidence="4">RNase H type-1 domain-containing protein</fullName>
    </recommendedName>
</protein>
<dbReference type="EMBL" id="JAJSOW010000100">
    <property type="protein sequence ID" value="KAI9185454.1"/>
    <property type="molecule type" value="Genomic_DNA"/>
</dbReference>
<dbReference type="AlphaFoldDB" id="A0AAD5J481"/>
<organism evidence="2 3">
    <name type="scientific">Acer negundo</name>
    <name type="common">Box elder</name>
    <dbReference type="NCBI Taxonomy" id="4023"/>
    <lineage>
        <taxon>Eukaryota</taxon>
        <taxon>Viridiplantae</taxon>
        <taxon>Streptophyta</taxon>
        <taxon>Embryophyta</taxon>
        <taxon>Tracheophyta</taxon>
        <taxon>Spermatophyta</taxon>
        <taxon>Magnoliopsida</taxon>
        <taxon>eudicotyledons</taxon>
        <taxon>Gunneridae</taxon>
        <taxon>Pentapetalae</taxon>
        <taxon>rosids</taxon>
        <taxon>malvids</taxon>
        <taxon>Sapindales</taxon>
        <taxon>Sapindaceae</taxon>
        <taxon>Hippocastanoideae</taxon>
        <taxon>Acereae</taxon>
        <taxon>Acer</taxon>
    </lineage>
</organism>